<evidence type="ECO:0000259" key="1">
    <source>
        <dbReference type="Pfam" id="PF08818"/>
    </source>
</evidence>
<gene>
    <name evidence="2" type="ORF">GCM10010923_12230</name>
</gene>
<dbReference type="Gene3D" id="3.90.1150.200">
    <property type="match status" value="1"/>
</dbReference>
<keyword evidence="3" id="KW-1185">Reference proteome</keyword>
<comment type="caution">
    <text evidence="2">The sequence shown here is derived from an EMBL/GenBank/DDBJ whole genome shotgun (WGS) entry which is preliminary data.</text>
</comment>
<feature type="domain" description="YdhG-like" evidence="1">
    <location>
        <begin position="19"/>
        <end position="76"/>
    </location>
</feature>
<protein>
    <recommendedName>
        <fullName evidence="1">YdhG-like domain-containing protein</fullName>
    </recommendedName>
</protein>
<dbReference type="InterPro" id="IPR014922">
    <property type="entry name" value="YdhG-like"/>
</dbReference>
<evidence type="ECO:0000313" key="3">
    <source>
        <dbReference type="Proteomes" id="UP000603317"/>
    </source>
</evidence>
<reference evidence="3" key="1">
    <citation type="journal article" date="2019" name="Int. J. Syst. Evol. Microbiol.">
        <title>The Global Catalogue of Microorganisms (GCM) 10K type strain sequencing project: providing services to taxonomists for standard genome sequencing and annotation.</title>
        <authorList>
            <consortium name="The Broad Institute Genomics Platform"/>
            <consortium name="The Broad Institute Genome Sequencing Center for Infectious Disease"/>
            <person name="Wu L."/>
            <person name="Ma J."/>
        </authorList>
    </citation>
    <scope>NUCLEOTIDE SEQUENCE [LARGE SCALE GENOMIC DNA]</scope>
    <source>
        <strain evidence="3">CGMCC 1.15297</strain>
    </source>
</reference>
<dbReference type="Pfam" id="PF08818">
    <property type="entry name" value="DUF1801"/>
    <property type="match status" value="1"/>
</dbReference>
<organism evidence="2 3">
    <name type="scientific">Blastomonas marina</name>
    <dbReference type="NCBI Taxonomy" id="1867408"/>
    <lineage>
        <taxon>Bacteria</taxon>
        <taxon>Pseudomonadati</taxon>
        <taxon>Pseudomonadota</taxon>
        <taxon>Alphaproteobacteria</taxon>
        <taxon>Sphingomonadales</taxon>
        <taxon>Sphingomonadaceae</taxon>
        <taxon>Blastomonas</taxon>
    </lineage>
</organism>
<dbReference type="RefSeq" id="WP_188641860.1">
    <property type="nucleotide sequence ID" value="NZ_BMID01000001.1"/>
</dbReference>
<evidence type="ECO:0000313" key="2">
    <source>
        <dbReference type="EMBL" id="GGA04459.1"/>
    </source>
</evidence>
<dbReference type="Proteomes" id="UP000603317">
    <property type="component" value="Unassembled WGS sequence"/>
</dbReference>
<dbReference type="SUPFAM" id="SSF159888">
    <property type="entry name" value="YdhG-like"/>
    <property type="match status" value="1"/>
</dbReference>
<dbReference type="EMBL" id="BMID01000001">
    <property type="protein sequence ID" value="GGA04459.1"/>
    <property type="molecule type" value="Genomic_DNA"/>
</dbReference>
<dbReference type="Pfam" id="PF13376">
    <property type="entry name" value="OmdA"/>
    <property type="match status" value="1"/>
</dbReference>
<sequence length="189" mass="20980">MKTDPRIDDYIEKAGSFAQPILRHLRMLWQQALPEGEEGVKWGMPHVMMGGRNVAGMAAFKAHCAMIIHPESSTAEGMGQLGKIRALEDLPADRELVVRLQQAAGAVKAGRKPAAKPKPAIPMPDDFATALDRAEGARQAWDGFTDAQRRDYLAWIIGAKREATRAKRIATACEWIGEGKKRNWKYENC</sequence>
<accession>A0ABQ1FBB7</accession>
<proteinExistence type="predicted"/>
<name>A0ABQ1FBB7_9SPHN</name>